<dbReference type="AlphaFoldDB" id="A0A166UYC3"/>
<proteinExistence type="predicted"/>
<keyword evidence="1" id="KW-0812">Transmembrane</keyword>
<dbReference type="EMBL" id="KV417487">
    <property type="protein sequence ID" value="KZP32158.1"/>
    <property type="molecule type" value="Genomic_DNA"/>
</dbReference>
<evidence type="ECO:0000313" key="3">
    <source>
        <dbReference type="Proteomes" id="UP000076532"/>
    </source>
</evidence>
<sequence length="66" mass="7720">MKPSAIIYHLILINLVTVGYSYLPIRSFLHCPYLPIRHLPGHGRQIFLLNHSPPSGRDWWRSRSRA</sequence>
<organism evidence="2 3">
    <name type="scientific">Athelia psychrophila</name>
    <dbReference type="NCBI Taxonomy" id="1759441"/>
    <lineage>
        <taxon>Eukaryota</taxon>
        <taxon>Fungi</taxon>
        <taxon>Dikarya</taxon>
        <taxon>Basidiomycota</taxon>
        <taxon>Agaricomycotina</taxon>
        <taxon>Agaricomycetes</taxon>
        <taxon>Agaricomycetidae</taxon>
        <taxon>Atheliales</taxon>
        <taxon>Atheliaceae</taxon>
        <taxon>Athelia</taxon>
    </lineage>
</organism>
<protein>
    <submittedName>
        <fullName evidence="2">Uncharacterized protein</fullName>
    </submittedName>
</protein>
<keyword evidence="1" id="KW-1133">Transmembrane helix</keyword>
<name>A0A166UYC3_9AGAM</name>
<accession>A0A166UYC3</accession>
<gene>
    <name evidence="2" type="ORF">FIBSPDRAFT_552843</name>
</gene>
<feature type="transmembrane region" description="Helical" evidence="1">
    <location>
        <begin position="6"/>
        <end position="23"/>
    </location>
</feature>
<keyword evidence="3" id="KW-1185">Reference proteome</keyword>
<reference evidence="2 3" key="1">
    <citation type="journal article" date="2016" name="Mol. Biol. Evol.">
        <title>Comparative Genomics of Early-Diverging Mushroom-Forming Fungi Provides Insights into the Origins of Lignocellulose Decay Capabilities.</title>
        <authorList>
            <person name="Nagy L.G."/>
            <person name="Riley R."/>
            <person name="Tritt A."/>
            <person name="Adam C."/>
            <person name="Daum C."/>
            <person name="Floudas D."/>
            <person name="Sun H."/>
            <person name="Yadav J.S."/>
            <person name="Pangilinan J."/>
            <person name="Larsson K.H."/>
            <person name="Matsuura K."/>
            <person name="Barry K."/>
            <person name="Labutti K."/>
            <person name="Kuo R."/>
            <person name="Ohm R.A."/>
            <person name="Bhattacharya S.S."/>
            <person name="Shirouzu T."/>
            <person name="Yoshinaga Y."/>
            <person name="Martin F.M."/>
            <person name="Grigoriev I.V."/>
            <person name="Hibbett D.S."/>
        </authorList>
    </citation>
    <scope>NUCLEOTIDE SEQUENCE [LARGE SCALE GENOMIC DNA]</scope>
    <source>
        <strain evidence="2 3">CBS 109695</strain>
    </source>
</reference>
<dbReference type="Proteomes" id="UP000076532">
    <property type="component" value="Unassembled WGS sequence"/>
</dbReference>
<evidence type="ECO:0000256" key="1">
    <source>
        <dbReference type="SAM" id="Phobius"/>
    </source>
</evidence>
<evidence type="ECO:0000313" key="2">
    <source>
        <dbReference type="EMBL" id="KZP32158.1"/>
    </source>
</evidence>
<keyword evidence="1" id="KW-0472">Membrane</keyword>